<evidence type="ECO:0000256" key="5">
    <source>
        <dbReference type="ARBA" id="ARBA00022512"/>
    </source>
</evidence>
<evidence type="ECO:0000256" key="7">
    <source>
        <dbReference type="ARBA" id="ARBA00023085"/>
    </source>
</evidence>
<feature type="chain" id="PRO_5041518331" description="Pectinesterase" evidence="9">
    <location>
        <begin position="28"/>
        <end position="559"/>
    </location>
</feature>
<name>A0AA87ZVZ7_FICCA</name>
<dbReference type="GO" id="GO:0030599">
    <property type="term" value="F:pectinesterase activity"/>
    <property type="evidence" value="ECO:0007669"/>
    <property type="project" value="UniProtKB-UniRule"/>
</dbReference>
<feature type="signal peptide" evidence="9">
    <location>
        <begin position="1"/>
        <end position="27"/>
    </location>
</feature>
<organism evidence="11 12">
    <name type="scientific">Ficus carica</name>
    <name type="common">Common fig</name>
    <dbReference type="NCBI Taxonomy" id="3494"/>
    <lineage>
        <taxon>Eukaryota</taxon>
        <taxon>Viridiplantae</taxon>
        <taxon>Streptophyta</taxon>
        <taxon>Embryophyta</taxon>
        <taxon>Tracheophyta</taxon>
        <taxon>Spermatophyta</taxon>
        <taxon>Magnoliopsida</taxon>
        <taxon>eudicotyledons</taxon>
        <taxon>Gunneridae</taxon>
        <taxon>Pentapetalae</taxon>
        <taxon>rosids</taxon>
        <taxon>fabids</taxon>
        <taxon>Rosales</taxon>
        <taxon>Moraceae</taxon>
        <taxon>Ficeae</taxon>
        <taxon>Ficus</taxon>
    </lineage>
</organism>
<sequence length="559" mass="62616">MVMKIFPFVVTLLILIILSLVFPRALSRSSRHHHHRHGHRHRDHAGHISRWCSQTPHPGPCNYYMTRGPDRFTAPRCRSDFRKMLIQLAMERAVEARRHASQLGSSCVNKPQKAAWNDCLKLYDNTVLQLNRTLSGLGGTHNRSCTDIDAQTWLSSALTNLDTCQSGSSELNVSDFISPIAYGFNVSELICNSLAINAAMLDNQQANDDHDQDRDHQDRDFFPSWVTKKERRMLESSASAAGIKANLVVAKDGTGHFRSVQAAINAAGRRRVQSRIVIHVKKGVYRENIEVGVGNNNIMLVGDGLRFTIITSGRSVYAGYTTYSSATAGIDGLRFIAKGITFQNTAGPQKAQAVALRSASDLSVFYRCAFEGYQDTLMVHSQRQFYKQCYIYGTVDFIFGNAAVVFQNCIIYVRRPLKGQVNVITAHGRNDPFQSTAIAIQNSQVRAAPDLRPVLGSFKTYLGRPWKLYSRTVFLKCYLDRLVSPAGWLEWNRTPFALKTLYYGEYKNFGPASSTRHRVRWPGFHVINSARVASRFTVGSLISGKSWLPNTGVPFRAGL</sequence>
<evidence type="ECO:0000256" key="1">
    <source>
        <dbReference type="ARBA" id="ARBA00004191"/>
    </source>
</evidence>
<accession>A0AA87ZVZ7</accession>
<evidence type="ECO:0000259" key="10">
    <source>
        <dbReference type="SMART" id="SM00856"/>
    </source>
</evidence>
<evidence type="ECO:0000256" key="6">
    <source>
        <dbReference type="ARBA" id="ARBA00022801"/>
    </source>
</evidence>
<evidence type="ECO:0000256" key="2">
    <source>
        <dbReference type="ARBA" id="ARBA00005184"/>
    </source>
</evidence>
<dbReference type="Gene3D" id="2.160.20.10">
    <property type="entry name" value="Single-stranded right-handed beta-helix, Pectin lyase-like"/>
    <property type="match status" value="1"/>
</dbReference>
<dbReference type="PROSITE" id="PS00503">
    <property type="entry name" value="PECTINESTERASE_2"/>
    <property type="match status" value="1"/>
</dbReference>
<dbReference type="EC" id="3.1.1.11" evidence="9"/>
<dbReference type="SUPFAM" id="SSF101148">
    <property type="entry name" value="Plant invertase/pectin methylesterase inhibitor"/>
    <property type="match status" value="1"/>
</dbReference>
<dbReference type="FunFam" id="2.160.20.10:FF:000001">
    <property type="entry name" value="Pectinesterase"/>
    <property type="match status" value="1"/>
</dbReference>
<dbReference type="InterPro" id="IPR035513">
    <property type="entry name" value="Invertase/methylesterase_inhib"/>
</dbReference>
<evidence type="ECO:0000256" key="8">
    <source>
        <dbReference type="PROSITE-ProRule" id="PRU10040"/>
    </source>
</evidence>
<dbReference type="Pfam" id="PF04043">
    <property type="entry name" value="PMEI"/>
    <property type="match status" value="1"/>
</dbReference>
<keyword evidence="5" id="KW-0964">Secreted</keyword>
<dbReference type="EMBL" id="BTGU01000012">
    <property type="protein sequence ID" value="GMN40939.1"/>
    <property type="molecule type" value="Genomic_DNA"/>
</dbReference>
<dbReference type="Gene3D" id="1.20.140.40">
    <property type="entry name" value="Invertase/pectin methylesterase inhibitor family protein"/>
    <property type="match status" value="1"/>
</dbReference>
<comment type="similarity">
    <text evidence="4">In the C-terminal section; belongs to the pectinesterase family.</text>
</comment>
<proteinExistence type="inferred from homology"/>
<feature type="domain" description="Pectinesterase inhibitor" evidence="10">
    <location>
        <begin position="43"/>
        <end position="196"/>
    </location>
</feature>
<dbReference type="InterPro" id="IPR006501">
    <property type="entry name" value="Pectinesterase_inhib_dom"/>
</dbReference>
<dbReference type="PANTHER" id="PTHR31707">
    <property type="entry name" value="PECTINESTERASE"/>
    <property type="match status" value="1"/>
</dbReference>
<comment type="pathway">
    <text evidence="2 9">Glycan metabolism; pectin degradation; 2-dehydro-3-deoxy-D-gluconate from pectin: step 1/5.</text>
</comment>
<comment type="catalytic activity">
    <reaction evidence="9">
        <text>[(1-&gt;4)-alpha-D-galacturonosyl methyl ester](n) + n H2O = [(1-&gt;4)-alpha-D-galacturonosyl](n) + n methanol + n H(+)</text>
        <dbReference type="Rhea" id="RHEA:22380"/>
        <dbReference type="Rhea" id="RHEA-COMP:14570"/>
        <dbReference type="Rhea" id="RHEA-COMP:14573"/>
        <dbReference type="ChEBI" id="CHEBI:15377"/>
        <dbReference type="ChEBI" id="CHEBI:15378"/>
        <dbReference type="ChEBI" id="CHEBI:17790"/>
        <dbReference type="ChEBI" id="CHEBI:140522"/>
        <dbReference type="ChEBI" id="CHEBI:140523"/>
        <dbReference type="EC" id="3.1.1.11"/>
    </reaction>
</comment>
<evidence type="ECO:0000256" key="9">
    <source>
        <dbReference type="RuleBase" id="RU000589"/>
    </source>
</evidence>
<dbReference type="Pfam" id="PF01095">
    <property type="entry name" value="Pectinesterase"/>
    <property type="match status" value="1"/>
</dbReference>
<keyword evidence="7 9" id="KW-0063">Aspartyl esterase</keyword>
<dbReference type="NCBIfam" id="TIGR01614">
    <property type="entry name" value="PME_inhib"/>
    <property type="match status" value="1"/>
</dbReference>
<dbReference type="GO" id="GO:0042545">
    <property type="term" value="P:cell wall modification"/>
    <property type="evidence" value="ECO:0007669"/>
    <property type="project" value="UniProtKB-UniRule"/>
</dbReference>
<dbReference type="InterPro" id="IPR012334">
    <property type="entry name" value="Pectin_lyas_fold"/>
</dbReference>
<evidence type="ECO:0000313" key="12">
    <source>
        <dbReference type="Proteomes" id="UP001187192"/>
    </source>
</evidence>
<dbReference type="GO" id="GO:0045490">
    <property type="term" value="P:pectin catabolic process"/>
    <property type="evidence" value="ECO:0007669"/>
    <property type="project" value="UniProtKB-UniRule"/>
</dbReference>
<feature type="active site" evidence="8">
    <location>
        <position position="396"/>
    </location>
</feature>
<protein>
    <recommendedName>
        <fullName evidence="9">Pectinesterase</fullName>
        <ecNumber evidence="9">3.1.1.11</ecNumber>
    </recommendedName>
</protein>
<comment type="subcellular location">
    <subcellularLocation>
        <location evidence="1">Secreted</location>
        <location evidence="1">Cell wall</location>
    </subcellularLocation>
</comment>
<keyword evidence="12" id="KW-1185">Reference proteome</keyword>
<dbReference type="SMART" id="SM00856">
    <property type="entry name" value="PMEI"/>
    <property type="match status" value="1"/>
</dbReference>
<dbReference type="CDD" id="cd15798">
    <property type="entry name" value="PMEI-like_3"/>
    <property type="match status" value="1"/>
</dbReference>
<evidence type="ECO:0000256" key="3">
    <source>
        <dbReference type="ARBA" id="ARBA00006027"/>
    </source>
</evidence>
<dbReference type="Proteomes" id="UP001187192">
    <property type="component" value="Unassembled WGS sequence"/>
</dbReference>
<reference evidence="11" key="1">
    <citation type="submission" date="2023-07" db="EMBL/GenBank/DDBJ databases">
        <title>draft genome sequence of fig (Ficus carica).</title>
        <authorList>
            <person name="Takahashi T."/>
            <person name="Nishimura K."/>
        </authorList>
    </citation>
    <scope>NUCLEOTIDE SEQUENCE</scope>
</reference>
<dbReference type="InterPro" id="IPR000070">
    <property type="entry name" value="Pectinesterase_cat"/>
</dbReference>
<keyword evidence="9" id="KW-0732">Signal</keyword>
<comment type="caution">
    <text evidence="11">The sequence shown here is derived from an EMBL/GenBank/DDBJ whole genome shotgun (WGS) entry which is preliminary data.</text>
</comment>
<comment type="similarity">
    <text evidence="3">In the N-terminal section; belongs to the PMEI family.</text>
</comment>
<dbReference type="InterPro" id="IPR011050">
    <property type="entry name" value="Pectin_lyase_fold/virulence"/>
</dbReference>
<keyword evidence="5" id="KW-0134">Cell wall</keyword>
<dbReference type="AlphaFoldDB" id="A0AA87ZVZ7"/>
<evidence type="ECO:0000313" key="11">
    <source>
        <dbReference type="EMBL" id="GMN40939.1"/>
    </source>
</evidence>
<evidence type="ECO:0000256" key="4">
    <source>
        <dbReference type="ARBA" id="ARBA00007786"/>
    </source>
</evidence>
<dbReference type="InterPro" id="IPR033131">
    <property type="entry name" value="Pectinesterase_Asp_AS"/>
</dbReference>
<dbReference type="SUPFAM" id="SSF51126">
    <property type="entry name" value="Pectin lyase-like"/>
    <property type="match status" value="1"/>
</dbReference>
<gene>
    <name evidence="11" type="ORF">TIFTF001_010158</name>
</gene>
<dbReference type="GO" id="GO:0004857">
    <property type="term" value="F:enzyme inhibitor activity"/>
    <property type="evidence" value="ECO:0007669"/>
    <property type="project" value="InterPro"/>
</dbReference>
<dbReference type="Gramene" id="FCD_00030162-RA">
    <property type="protein sequence ID" value="FCD_00030162-RA:cds"/>
    <property type="gene ID" value="FCD_00030162"/>
</dbReference>
<keyword evidence="6 9" id="KW-0378">Hydrolase</keyword>